<keyword evidence="2" id="KW-1185">Reference proteome</keyword>
<dbReference type="EMBL" id="CP039345">
    <property type="protein sequence ID" value="QCD77643.1"/>
    <property type="molecule type" value="Genomic_DNA"/>
</dbReference>
<organism evidence="1 2">
    <name type="scientific">Vigna unguiculata</name>
    <name type="common">Cowpea</name>
    <dbReference type="NCBI Taxonomy" id="3917"/>
    <lineage>
        <taxon>Eukaryota</taxon>
        <taxon>Viridiplantae</taxon>
        <taxon>Streptophyta</taxon>
        <taxon>Embryophyta</taxon>
        <taxon>Tracheophyta</taxon>
        <taxon>Spermatophyta</taxon>
        <taxon>Magnoliopsida</taxon>
        <taxon>eudicotyledons</taxon>
        <taxon>Gunneridae</taxon>
        <taxon>Pentapetalae</taxon>
        <taxon>rosids</taxon>
        <taxon>fabids</taxon>
        <taxon>Fabales</taxon>
        <taxon>Fabaceae</taxon>
        <taxon>Papilionoideae</taxon>
        <taxon>50 kb inversion clade</taxon>
        <taxon>NPAAA clade</taxon>
        <taxon>indigoferoid/millettioid clade</taxon>
        <taxon>Phaseoleae</taxon>
        <taxon>Vigna</taxon>
    </lineage>
</organism>
<evidence type="ECO:0000313" key="2">
    <source>
        <dbReference type="Proteomes" id="UP000501690"/>
    </source>
</evidence>
<dbReference type="Proteomes" id="UP000501690">
    <property type="component" value="Linkage Group LG1"/>
</dbReference>
<gene>
    <name evidence="1" type="ORF">DEO72_LG1g1269</name>
</gene>
<dbReference type="AlphaFoldDB" id="A0A4D6KMD2"/>
<name>A0A4D6KMD2_VIGUN</name>
<accession>A0A4D6KMD2</accession>
<sequence length="148" mass="16501">MSRGSPKAFCVSCRSSDQNSSRCLAWAKGISPKRDCAGATVLVVELSPRRRGARLSESHSRLSETLQPERGAGQGCVPSCCFLCAWMFKVCLYGLLYDGLMGMMRNSLGSLGETFRVALQWSRRNSMTPVSGCPWWCPIYMVWRPEIH</sequence>
<protein>
    <submittedName>
        <fullName evidence="1">Uncharacterized protein</fullName>
    </submittedName>
</protein>
<reference evidence="1 2" key="1">
    <citation type="submission" date="2019-04" db="EMBL/GenBank/DDBJ databases">
        <title>An improved genome assembly and genetic linkage map for asparagus bean, Vigna unguiculata ssp. sesquipedialis.</title>
        <authorList>
            <person name="Xia Q."/>
            <person name="Zhang R."/>
            <person name="Dong Y."/>
        </authorList>
    </citation>
    <scope>NUCLEOTIDE SEQUENCE [LARGE SCALE GENOMIC DNA]</scope>
    <source>
        <tissue evidence="1">Leaf</tissue>
    </source>
</reference>
<evidence type="ECO:0000313" key="1">
    <source>
        <dbReference type="EMBL" id="QCD77643.1"/>
    </source>
</evidence>
<proteinExistence type="predicted"/>